<dbReference type="PANTHER" id="PTHR43179">
    <property type="entry name" value="RHAMNOSYLTRANSFERASE WBBL"/>
    <property type="match status" value="1"/>
</dbReference>
<keyword evidence="3 5" id="KW-0808">Transferase</keyword>
<dbReference type="GO" id="GO:0016757">
    <property type="term" value="F:glycosyltransferase activity"/>
    <property type="evidence" value="ECO:0007669"/>
    <property type="project" value="UniProtKB-KW"/>
</dbReference>
<reference evidence="5 6" key="1">
    <citation type="submission" date="2019-11" db="EMBL/GenBank/DDBJ databases">
        <title>Pedobacter sp. HMF7056 Genome sequencing and assembly.</title>
        <authorList>
            <person name="Kang H."/>
            <person name="Kim H."/>
            <person name="Joh K."/>
        </authorList>
    </citation>
    <scope>NUCLEOTIDE SEQUENCE [LARGE SCALE GENOMIC DNA]</scope>
    <source>
        <strain evidence="5 6">HMF7056</strain>
    </source>
</reference>
<dbReference type="SUPFAM" id="SSF53448">
    <property type="entry name" value="Nucleotide-diphospho-sugar transferases"/>
    <property type="match status" value="1"/>
</dbReference>
<dbReference type="AlphaFoldDB" id="A0A7K1Y0A3"/>
<evidence type="ECO:0000259" key="4">
    <source>
        <dbReference type="Pfam" id="PF00535"/>
    </source>
</evidence>
<evidence type="ECO:0000256" key="1">
    <source>
        <dbReference type="ARBA" id="ARBA00006739"/>
    </source>
</evidence>
<dbReference type="InterPro" id="IPR029044">
    <property type="entry name" value="Nucleotide-diphossugar_trans"/>
</dbReference>
<dbReference type="RefSeq" id="WP_160907680.1">
    <property type="nucleotide sequence ID" value="NZ_WVHS01000003.1"/>
</dbReference>
<evidence type="ECO:0000256" key="2">
    <source>
        <dbReference type="ARBA" id="ARBA00022676"/>
    </source>
</evidence>
<dbReference type="Proteomes" id="UP000451233">
    <property type="component" value="Unassembled WGS sequence"/>
</dbReference>
<gene>
    <name evidence="5" type="ORF">GS398_15490</name>
</gene>
<protein>
    <submittedName>
        <fullName evidence="5">Glycosyltransferase</fullName>
    </submittedName>
</protein>
<comment type="caution">
    <text evidence="5">The sequence shown here is derived from an EMBL/GenBank/DDBJ whole genome shotgun (WGS) entry which is preliminary data.</text>
</comment>
<dbReference type="Gene3D" id="3.90.550.10">
    <property type="entry name" value="Spore Coat Polysaccharide Biosynthesis Protein SpsA, Chain A"/>
    <property type="match status" value="1"/>
</dbReference>
<accession>A0A7K1Y0A3</accession>
<dbReference type="PANTHER" id="PTHR43179:SF12">
    <property type="entry name" value="GALACTOFURANOSYLTRANSFERASE GLFT2"/>
    <property type="match status" value="1"/>
</dbReference>
<proteinExistence type="inferred from homology"/>
<dbReference type="Pfam" id="PF00535">
    <property type="entry name" value="Glycos_transf_2"/>
    <property type="match status" value="1"/>
</dbReference>
<sequence length="297" mass="34259">MVSAIILAYNRSAEVLITVRKLRELQAELTFDLEIIVVDNASLDDTSKMVSEMLPEVTLITRSENNGIAGWNDGFAIAKYKYLLVLDDDSHIESGLLRAVSFLEQHPEVGIIGFHVVDQHLKGDPLLHPEDAWKNLQEVVGFIGCGAIIRKEVYHTIGGFAPWLFIYTHEFEYSIRCLNAGYKIIWFESVNVIHRASNLNRTSKRLRMFTTRNEMAIVYKYFESNRAKYLFRVLVNNLKFIKREGLTTGLYVMQGALLFFKMRKTLNYTPVSKQVQNFYASNFWSTKPVFKWLKGKP</sequence>
<comment type="similarity">
    <text evidence="1">Belongs to the glycosyltransferase 2 family.</text>
</comment>
<name>A0A7K1Y0A3_9SPHI</name>
<dbReference type="EMBL" id="WVHS01000003">
    <property type="protein sequence ID" value="MXV16704.1"/>
    <property type="molecule type" value="Genomic_DNA"/>
</dbReference>
<feature type="domain" description="Glycosyltransferase 2-like" evidence="4">
    <location>
        <begin position="3"/>
        <end position="120"/>
    </location>
</feature>
<evidence type="ECO:0000313" key="5">
    <source>
        <dbReference type="EMBL" id="MXV16704.1"/>
    </source>
</evidence>
<keyword evidence="2" id="KW-0328">Glycosyltransferase</keyword>
<keyword evidence="6" id="KW-1185">Reference proteome</keyword>
<organism evidence="5 6">
    <name type="scientific">Hufsiella ginkgonis</name>
    <dbReference type="NCBI Taxonomy" id="2695274"/>
    <lineage>
        <taxon>Bacteria</taxon>
        <taxon>Pseudomonadati</taxon>
        <taxon>Bacteroidota</taxon>
        <taxon>Sphingobacteriia</taxon>
        <taxon>Sphingobacteriales</taxon>
        <taxon>Sphingobacteriaceae</taxon>
        <taxon>Hufsiella</taxon>
    </lineage>
</organism>
<evidence type="ECO:0000313" key="6">
    <source>
        <dbReference type="Proteomes" id="UP000451233"/>
    </source>
</evidence>
<dbReference type="InterPro" id="IPR001173">
    <property type="entry name" value="Glyco_trans_2-like"/>
</dbReference>
<evidence type="ECO:0000256" key="3">
    <source>
        <dbReference type="ARBA" id="ARBA00022679"/>
    </source>
</evidence>